<gene>
    <name evidence="3" type="ORF">HQR01_00365</name>
</gene>
<dbReference type="PANTHER" id="PTHR44051">
    <property type="entry name" value="GLUTATHIONE S-TRANSFERASE-RELATED"/>
    <property type="match status" value="1"/>
</dbReference>
<dbReference type="GO" id="GO:0016740">
    <property type="term" value="F:transferase activity"/>
    <property type="evidence" value="ECO:0007669"/>
    <property type="project" value="UniProtKB-KW"/>
</dbReference>
<dbReference type="KEGG" id="emv:HQR01_00365"/>
<accession>A0A7D3XXQ2</accession>
<dbReference type="PROSITE" id="PS50404">
    <property type="entry name" value="GST_NTER"/>
    <property type="match status" value="1"/>
</dbReference>
<dbReference type="Pfam" id="PF13410">
    <property type="entry name" value="GST_C_2"/>
    <property type="match status" value="1"/>
</dbReference>
<dbReference type="InterPro" id="IPR036249">
    <property type="entry name" value="Thioredoxin-like_sf"/>
</dbReference>
<organism evidence="3 4">
    <name type="scientific">Erythrobacter mangrovi</name>
    <dbReference type="NCBI Taxonomy" id="2739433"/>
    <lineage>
        <taxon>Bacteria</taxon>
        <taxon>Pseudomonadati</taxon>
        <taxon>Pseudomonadota</taxon>
        <taxon>Alphaproteobacteria</taxon>
        <taxon>Sphingomonadales</taxon>
        <taxon>Erythrobacteraceae</taxon>
        <taxon>Erythrobacter/Porphyrobacter group</taxon>
        <taxon>Erythrobacter</taxon>
    </lineage>
</organism>
<dbReference type="SUPFAM" id="SSF52833">
    <property type="entry name" value="Thioredoxin-like"/>
    <property type="match status" value="1"/>
</dbReference>
<dbReference type="EMBL" id="CP053921">
    <property type="protein sequence ID" value="QKG72596.1"/>
    <property type="molecule type" value="Genomic_DNA"/>
</dbReference>
<evidence type="ECO:0000259" key="2">
    <source>
        <dbReference type="PROSITE" id="PS50405"/>
    </source>
</evidence>
<sequence>MTIYEVENFPNPVRVRLALAEKNALDRVKFVPVDVMAGEHRSDSFRAINPDATVPCAELPDGSVIGRCTPITEYIDGAFEGTSLIGDTPLQRATTHMMNLRAEEGLLDAVGAYFHHATPGLGPDLETDQVPAWGLRQKARAQSTMRYFDGVLAKQPFVAGAVYSMADITLLAGLDFADLAGIEIDTDLTHLHAWREKVRARYQEN</sequence>
<feature type="domain" description="GST N-terminal" evidence="1">
    <location>
        <begin position="1"/>
        <end position="83"/>
    </location>
</feature>
<dbReference type="Proteomes" id="UP000504693">
    <property type="component" value="Chromosome"/>
</dbReference>
<keyword evidence="4" id="KW-1185">Reference proteome</keyword>
<dbReference type="InterPro" id="IPR036282">
    <property type="entry name" value="Glutathione-S-Trfase_C_sf"/>
</dbReference>
<dbReference type="InterPro" id="IPR040079">
    <property type="entry name" value="Glutathione_S-Trfase"/>
</dbReference>
<evidence type="ECO:0000313" key="3">
    <source>
        <dbReference type="EMBL" id="QKG72596.1"/>
    </source>
</evidence>
<dbReference type="CDD" id="cd03051">
    <property type="entry name" value="GST_N_GTT2_like"/>
    <property type="match status" value="1"/>
</dbReference>
<dbReference type="Gene3D" id="1.20.1050.10">
    <property type="match status" value="1"/>
</dbReference>
<dbReference type="Pfam" id="PF13409">
    <property type="entry name" value="GST_N_2"/>
    <property type="match status" value="1"/>
</dbReference>
<evidence type="ECO:0000259" key="1">
    <source>
        <dbReference type="PROSITE" id="PS50404"/>
    </source>
</evidence>
<dbReference type="PANTHER" id="PTHR44051:SF8">
    <property type="entry name" value="GLUTATHIONE S-TRANSFERASE GSTA"/>
    <property type="match status" value="1"/>
</dbReference>
<name>A0A7D3XXQ2_9SPHN</name>
<proteinExistence type="predicted"/>
<dbReference type="InterPro" id="IPR034345">
    <property type="entry name" value="Gtt2-like_N"/>
</dbReference>
<feature type="domain" description="GST C-terminal" evidence="2">
    <location>
        <begin position="88"/>
        <end position="205"/>
    </location>
</feature>
<dbReference type="Gene3D" id="3.40.30.10">
    <property type="entry name" value="Glutaredoxin"/>
    <property type="match status" value="1"/>
</dbReference>
<reference evidence="3 4" key="1">
    <citation type="submission" date="2020-05" db="EMBL/GenBank/DDBJ databases">
        <title>Erythrobacter mangrovi sp. nov., isolated from rhizosphere soil of mangrove plant (Kandelia candel).</title>
        <authorList>
            <person name="Ye Y.H."/>
        </authorList>
    </citation>
    <scope>NUCLEOTIDE SEQUENCE [LARGE SCALE GENOMIC DNA]</scope>
    <source>
        <strain evidence="3 4">EB310</strain>
    </source>
</reference>
<dbReference type="PROSITE" id="PS50405">
    <property type="entry name" value="GST_CTER"/>
    <property type="match status" value="1"/>
</dbReference>
<protein>
    <submittedName>
        <fullName evidence="3">Glutathione S-transferase</fullName>
    </submittedName>
</protein>
<keyword evidence="3" id="KW-0808">Transferase</keyword>
<dbReference type="AlphaFoldDB" id="A0A7D3XXQ2"/>
<dbReference type="InterPro" id="IPR010987">
    <property type="entry name" value="Glutathione-S-Trfase_C-like"/>
</dbReference>
<dbReference type="SFLD" id="SFLDS00019">
    <property type="entry name" value="Glutathione_Transferase_(cytos"/>
    <property type="match status" value="1"/>
</dbReference>
<dbReference type="InterPro" id="IPR004045">
    <property type="entry name" value="Glutathione_S-Trfase_N"/>
</dbReference>
<dbReference type="SUPFAM" id="SSF47616">
    <property type="entry name" value="GST C-terminal domain-like"/>
    <property type="match status" value="1"/>
</dbReference>
<evidence type="ECO:0000313" key="4">
    <source>
        <dbReference type="Proteomes" id="UP000504693"/>
    </source>
</evidence>